<dbReference type="AlphaFoldDB" id="A0A8K0TD81"/>
<dbReference type="OrthoDB" id="4587245at2759"/>
<accession>A0A8K0TD81</accession>
<evidence type="ECO:0000313" key="2">
    <source>
        <dbReference type="Proteomes" id="UP000813385"/>
    </source>
</evidence>
<gene>
    <name evidence="1" type="ORF">B0T11DRAFT_301273</name>
</gene>
<keyword evidence="2" id="KW-1185">Reference proteome</keyword>
<name>A0A8K0TD81_9PEZI</name>
<dbReference type="EMBL" id="JAGPXD010000005">
    <property type="protein sequence ID" value="KAH7354249.1"/>
    <property type="molecule type" value="Genomic_DNA"/>
</dbReference>
<evidence type="ECO:0008006" key="3">
    <source>
        <dbReference type="Google" id="ProtNLM"/>
    </source>
</evidence>
<reference evidence="1" key="1">
    <citation type="journal article" date="2021" name="Nat. Commun.">
        <title>Genetic determinants of endophytism in the Arabidopsis root mycobiome.</title>
        <authorList>
            <person name="Mesny F."/>
            <person name="Miyauchi S."/>
            <person name="Thiergart T."/>
            <person name="Pickel B."/>
            <person name="Atanasova L."/>
            <person name="Karlsson M."/>
            <person name="Huettel B."/>
            <person name="Barry K.W."/>
            <person name="Haridas S."/>
            <person name="Chen C."/>
            <person name="Bauer D."/>
            <person name="Andreopoulos W."/>
            <person name="Pangilinan J."/>
            <person name="LaButti K."/>
            <person name="Riley R."/>
            <person name="Lipzen A."/>
            <person name="Clum A."/>
            <person name="Drula E."/>
            <person name="Henrissat B."/>
            <person name="Kohler A."/>
            <person name="Grigoriev I.V."/>
            <person name="Martin F.M."/>
            <person name="Hacquard S."/>
        </authorList>
    </citation>
    <scope>NUCLEOTIDE SEQUENCE</scope>
    <source>
        <strain evidence="1">MPI-CAGE-AT-0016</strain>
    </source>
</reference>
<organism evidence="1 2">
    <name type="scientific">Plectosphaerella cucumerina</name>
    <dbReference type="NCBI Taxonomy" id="40658"/>
    <lineage>
        <taxon>Eukaryota</taxon>
        <taxon>Fungi</taxon>
        <taxon>Dikarya</taxon>
        <taxon>Ascomycota</taxon>
        <taxon>Pezizomycotina</taxon>
        <taxon>Sordariomycetes</taxon>
        <taxon>Hypocreomycetidae</taxon>
        <taxon>Glomerellales</taxon>
        <taxon>Plectosphaerellaceae</taxon>
        <taxon>Plectosphaerella</taxon>
    </lineage>
</organism>
<dbReference type="Proteomes" id="UP000813385">
    <property type="component" value="Unassembled WGS sequence"/>
</dbReference>
<sequence>MPSSNSNDFHRWTATTATVQRSSSLPLSTEEMPSKHVLVAHFPVETALGIFEQLPPEDKLSLALSCKGLYVVFLASTTSTLSGQGKKDLLLRLERDIGHQYWFCPKCVKLHAFDRNRGAQQNYDVGHAGTGCCSSSSFGPLTTWTCGIRNLDCKMARLLWINHRYGPDKGISPEEFCWGLEEPALGSWPSIFWHVGLEIKFIDDQMLLKATHYIQGNSIHQLLQRSDIRDHKLCRHAVAIGTDPPRSYRDLPSAMIFRMKRPNWVQRRKHGCCECHTDWDLEQKHIVGKNGEEDRNYITIQTYHLFGDPSDNSEPMWPLLTRSQATMDIARRGAMNAKYPLGGIKKMWNADL</sequence>
<proteinExistence type="predicted"/>
<comment type="caution">
    <text evidence="1">The sequence shown here is derived from an EMBL/GenBank/DDBJ whole genome shotgun (WGS) entry which is preliminary data.</text>
</comment>
<evidence type="ECO:0000313" key="1">
    <source>
        <dbReference type="EMBL" id="KAH7354249.1"/>
    </source>
</evidence>
<protein>
    <recommendedName>
        <fullName evidence="3">F-box domain-containing protein</fullName>
    </recommendedName>
</protein>